<dbReference type="AlphaFoldDB" id="A0A521ASL1"/>
<dbReference type="InterPro" id="IPR055965">
    <property type="entry name" value="DUF7543"/>
</dbReference>
<dbReference type="Pfam" id="PF24399">
    <property type="entry name" value="DUF7543"/>
    <property type="match status" value="1"/>
</dbReference>
<dbReference type="EMBL" id="FXTD01000001">
    <property type="protein sequence ID" value="SMO37817.1"/>
    <property type="molecule type" value="Genomic_DNA"/>
</dbReference>
<protein>
    <submittedName>
        <fullName evidence="1">Uncharacterized protein</fullName>
    </submittedName>
</protein>
<evidence type="ECO:0000313" key="2">
    <source>
        <dbReference type="Proteomes" id="UP000319712"/>
    </source>
</evidence>
<dbReference type="RefSeq" id="WP_142985272.1">
    <property type="nucleotide sequence ID" value="NZ_FXTD01000001.1"/>
</dbReference>
<evidence type="ECO:0000313" key="1">
    <source>
        <dbReference type="EMBL" id="SMO37817.1"/>
    </source>
</evidence>
<keyword evidence="2" id="KW-1185">Reference proteome</keyword>
<sequence>MGWSLEREDATITEWERSDGYATVRIRERGDGRFVARLDVMEQATDDRAYDRVVLDERDAAEERAAAWREERDLDE</sequence>
<reference evidence="1 2" key="1">
    <citation type="submission" date="2017-05" db="EMBL/GenBank/DDBJ databases">
        <authorList>
            <person name="Varghese N."/>
            <person name="Submissions S."/>
        </authorList>
    </citation>
    <scope>NUCLEOTIDE SEQUENCE [LARGE SCALE GENOMIC DNA]</scope>
    <source>
        <strain evidence="1 2">DSM 19504</strain>
    </source>
</reference>
<dbReference type="Proteomes" id="UP000319712">
    <property type="component" value="Unassembled WGS sequence"/>
</dbReference>
<organism evidence="1 2">
    <name type="scientific">Halorubrum cibi</name>
    <dbReference type="NCBI Taxonomy" id="413815"/>
    <lineage>
        <taxon>Archaea</taxon>
        <taxon>Methanobacteriati</taxon>
        <taxon>Methanobacteriota</taxon>
        <taxon>Stenosarchaea group</taxon>
        <taxon>Halobacteria</taxon>
        <taxon>Halobacteriales</taxon>
        <taxon>Haloferacaceae</taxon>
        <taxon>Halorubrum</taxon>
    </lineage>
</organism>
<proteinExistence type="predicted"/>
<accession>A0A521ASL1</accession>
<name>A0A521ASL1_9EURY</name>
<dbReference type="OrthoDB" id="228403at2157"/>
<gene>
    <name evidence="1" type="ORF">SAMN06264867_101352</name>
</gene>